<dbReference type="CDD" id="cd05346">
    <property type="entry name" value="SDR_c5"/>
    <property type="match status" value="1"/>
</dbReference>
<dbReference type="InterPro" id="IPR036291">
    <property type="entry name" value="NAD(P)-bd_dom_sf"/>
</dbReference>
<dbReference type="PANTHER" id="PTHR42901:SF1">
    <property type="entry name" value="ALCOHOL DEHYDROGENASE"/>
    <property type="match status" value="1"/>
</dbReference>
<dbReference type="EC" id="1.1.1.-" evidence="4"/>
<gene>
    <name evidence="4" type="primary">ydfG</name>
    <name evidence="4" type="ORF">HMPREF9371_0813</name>
</gene>
<dbReference type="Pfam" id="PF00106">
    <property type="entry name" value="adh_short"/>
    <property type="match status" value="1"/>
</dbReference>
<dbReference type="AlphaFoldDB" id="G4CGS4"/>
<dbReference type="InterPro" id="IPR020904">
    <property type="entry name" value="Sc_DH/Rdtase_CS"/>
</dbReference>
<dbReference type="RefSeq" id="WP_009118507.1">
    <property type="nucleotide sequence ID" value="NZ_JH164926.1"/>
</dbReference>
<dbReference type="PRINTS" id="PR00080">
    <property type="entry name" value="SDRFAMILY"/>
</dbReference>
<dbReference type="PATRIC" id="fig|1032488.3.peg.748"/>
<dbReference type="PROSITE" id="PS00061">
    <property type="entry name" value="ADH_SHORT"/>
    <property type="match status" value="1"/>
</dbReference>
<comment type="similarity">
    <text evidence="1 3">Belongs to the short-chain dehydrogenases/reductases (SDR) family.</text>
</comment>
<dbReference type="PANTHER" id="PTHR42901">
    <property type="entry name" value="ALCOHOL DEHYDROGENASE"/>
    <property type="match status" value="1"/>
</dbReference>
<protein>
    <submittedName>
        <fullName evidence="4">NADP-dependent L-serine/L-allo-threonine dehydrogenase YdfG</fullName>
        <ecNumber evidence="4">1.1.1.-</ecNumber>
    </submittedName>
</protein>
<dbReference type="Proteomes" id="UP000003019">
    <property type="component" value="Unassembled WGS sequence"/>
</dbReference>
<evidence type="ECO:0000313" key="4">
    <source>
        <dbReference type="EMBL" id="EGY53027.1"/>
    </source>
</evidence>
<comment type="caution">
    <text evidence="4">The sequence shown here is derived from an EMBL/GenBank/DDBJ whole genome shotgun (WGS) entry which is preliminary data.</text>
</comment>
<dbReference type="PRINTS" id="PR00081">
    <property type="entry name" value="GDHRDH"/>
</dbReference>
<accession>G4CGS4</accession>
<sequence>MAILVTGASAGFGRAICAALVRAGYPVVGAARRGDKLEALCEELGGLFLPLVMDMADTAAIDAALASLPEGFAEIDCLVNNAGLALGLEPAHQAEFADWQTMIQTNIIGLTYLTRRLLPAMVARQSGYVINIGSIAGTYPYPGGNVYGATKAYVRQFSLNLRADLAGTGVRVSNIEPGLCGGTEFSNVRFKGDDERAAALYENVDYIRAEDIADTVLWLYQRPPHMNVNSIEIMPVAQSFGALPVTRKAAPAVVQKQTDAAPPKNWLARLTGYLKG</sequence>
<dbReference type="STRING" id="1032488.HMPREF9371_0813"/>
<dbReference type="Gene3D" id="3.40.50.720">
    <property type="entry name" value="NAD(P)-binding Rossmann-like Domain"/>
    <property type="match status" value="1"/>
</dbReference>
<proteinExistence type="inferred from homology"/>
<name>G4CGS4_9NEIS</name>
<keyword evidence="5" id="KW-1185">Reference proteome</keyword>
<organism evidence="4 5">
    <name type="scientific">Neisseria shayeganii 871</name>
    <dbReference type="NCBI Taxonomy" id="1032488"/>
    <lineage>
        <taxon>Bacteria</taxon>
        <taxon>Pseudomonadati</taxon>
        <taxon>Pseudomonadota</taxon>
        <taxon>Betaproteobacteria</taxon>
        <taxon>Neisseriales</taxon>
        <taxon>Neisseriaceae</taxon>
        <taxon>Neisseria</taxon>
    </lineage>
</organism>
<dbReference type="OrthoDB" id="6823797at2"/>
<reference evidence="4 5" key="1">
    <citation type="submission" date="2011-05" db="EMBL/GenBank/DDBJ databases">
        <authorList>
            <person name="Muzny D."/>
            <person name="Qin X."/>
            <person name="Deng J."/>
            <person name="Jiang H."/>
            <person name="Liu Y."/>
            <person name="Qu J."/>
            <person name="Song X.-Z."/>
            <person name="Zhang L."/>
            <person name="Thornton R."/>
            <person name="Coyle M."/>
            <person name="Francisco L."/>
            <person name="Jackson L."/>
            <person name="Javaid M."/>
            <person name="Korchina V."/>
            <person name="Kovar C."/>
            <person name="Mata R."/>
            <person name="Mathew T."/>
            <person name="Ngo R."/>
            <person name="Nguyen L."/>
            <person name="Nguyen N."/>
            <person name="Okwuonu G."/>
            <person name="Ongeri F."/>
            <person name="Pham C."/>
            <person name="Simmons D."/>
            <person name="Wilczek-Boney K."/>
            <person name="Hale W."/>
            <person name="Jakkamsetti A."/>
            <person name="Pham P."/>
            <person name="Ruth R."/>
            <person name="San Lucas F."/>
            <person name="Warren J."/>
            <person name="Zhang J."/>
            <person name="Zhao Z."/>
            <person name="Zhou C."/>
            <person name="Zhu D."/>
            <person name="Lee S."/>
            <person name="Bess C."/>
            <person name="Blankenburg K."/>
            <person name="Forbes L."/>
            <person name="Fu Q."/>
            <person name="Gubbala S."/>
            <person name="Hirani K."/>
            <person name="Jayaseelan J.C."/>
            <person name="Lara F."/>
            <person name="Munidasa M."/>
            <person name="Palculict T."/>
            <person name="Patil S."/>
            <person name="Pu L.-L."/>
            <person name="Saada N."/>
            <person name="Tang L."/>
            <person name="Weissenberger G."/>
            <person name="Zhu Y."/>
            <person name="Hemphill L."/>
            <person name="Shang Y."/>
            <person name="Youmans B."/>
            <person name="Ayvaz T."/>
            <person name="Ross M."/>
            <person name="Santibanez J."/>
            <person name="Aqrawi P."/>
            <person name="Gross S."/>
            <person name="Joshi V."/>
            <person name="Fowler G."/>
            <person name="Nazareth L."/>
            <person name="Reid J."/>
            <person name="Worley K."/>
            <person name="Petrosino J."/>
            <person name="Highlander S."/>
            <person name="Gibbs R."/>
        </authorList>
    </citation>
    <scope>NUCLEOTIDE SEQUENCE [LARGE SCALE GENOMIC DNA]</scope>
    <source>
        <strain evidence="4 5">871</strain>
    </source>
</reference>
<dbReference type="SUPFAM" id="SSF51735">
    <property type="entry name" value="NAD(P)-binding Rossmann-fold domains"/>
    <property type="match status" value="1"/>
</dbReference>
<dbReference type="EMBL" id="AGAY01000026">
    <property type="protein sequence ID" value="EGY53027.1"/>
    <property type="molecule type" value="Genomic_DNA"/>
</dbReference>
<evidence type="ECO:0000256" key="2">
    <source>
        <dbReference type="ARBA" id="ARBA00023002"/>
    </source>
</evidence>
<evidence type="ECO:0000256" key="3">
    <source>
        <dbReference type="RuleBase" id="RU000363"/>
    </source>
</evidence>
<keyword evidence="2 4" id="KW-0560">Oxidoreductase</keyword>
<dbReference type="GO" id="GO:0016616">
    <property type="term" value="F:oxidoreductase activity, acting on the CH-OH group of donors, NAD or NADP as acceptor"/>
    <property type="evidence" value="ECO:0007669"/>
    <property type="project" value="UniProtKB-ARBA"/>
</dbReference>
<dbReference type="FunFam" id="3.40.50.720:FF:000047">
    <property type="entry name" value="NADP-dependent L-serine/L-allo-threonine dehydrogenase"/>
    <property type="match status" value="1"/>
</dbReference>
<dbReference type="InterPro" id="IPR002347">
    <property type="entry name" value="SDR_fam"/>
</dbReference>
<evidence type="ECO:0000256" key="1">
    <source>
        <dbReference type="ARBA" id="ARBA00006484"/>
    </source>
</evidence>
<dbReference type="HOGENOM" id="CLU_010194_2_10_4"/>
<evidence type="ECO:0000313" key="5">
    <source>
        <dbReference type="Proteomes" id="UP000003019"/>
    </source>
</evidence>